<proteinExistence type="predicted"/>
<evidence type="ECO:0000313" key="1">
    <source>
        <dbReference type="EMBL" id="KAF4303820.1"/>
    </source>
</evidence>
<gene>
    <name evidence="1" type="ORF">GTA08_BOTSDO08204</name>
</gene>
<sequence length="115" mass="13638">MAHSRRQRLLHYEQAILKRRVCYVIASKNQHSPSHYSCFHYRSRQVWEVREYPPSLPHRIIRTVQWGNLSEQDCLIELWRELYNSDLVAGREAIQATAAIVAVIQRLREEGRVPT</sequence>
<comment type="caution">
    <text evidence="1">The sequence shown here is derived from an EMBL/GenBank/DDBJ whole genome shotgun (WGS) entry which is preliminary data.</text>
</comment>
<dbReference type="EMBL" id="WWBZ02000051">
    <property type="protein sequence ID" value="KAF4303820.1"/>
    <property type="molecule type" value="Genomic_DNA"/>
</dbReference>
<keyword evidence="2" id="KW-1185">Reference proteome</keyword>
<protein>
    <submittedName>
        <fullName evidence="1">Uncharacterized protein</fullName>
    </submittedName>
</protein>
<reference evidence="1" key="1">
    <citation type="submission" date="2020-04" db="EMBL/GenBank/DDBJ databases">
        <title>Genome Assembly and Annotation of Botryosphaeria dothidea sdau 11-99, a Latent Pathogen of Apple Fruit Ring Rot in China.</title>
        <authorList>
            <person name="Yu C."/>
            <person name="Diao Y."/>
            <person name="Lu Q."/>
            <person name="Zhao J."/>
            <person name="Cui S."/>
            <person name="Peng C."/>
            <person name="He B."/>
            <person name="Liu H."/>
        </authorList>
    </citation>
    <scope>NUCLEOTIDE SEQUENCE [LARGE SCALE GENOMIC DNA]</scope>
    <source>
        <strain evidence="1">Sdau11-99</strain>
    </source>
</reference>
<dbReference type="AlphaFoldDB" id="A0A8H4N002"/>
<name>A0A8H4N002_9PEZI</name>
<dbReference type="Proteomes" id="UP000572817">
    <property type="component" value="Unassembled WGS sequence"/>
</dbReference>
<accession>A0A8H4N002</accession>
<organism evidence="1 2">
    <name type="scientific">Botryosphaeria dothidea</name>
    <dbReference type="NCBI Taxonomy" id="55169"/>
    <lineage>
        <taxon>Eukaryota</taxon>
        <taxon>Fungi</taxon>
        <taxon>Dikarya</taxon>
        <taxon>Ascomycota</taxon>
        <taxon>Pezizomycotina</taxon>
        <taxon>Dothideomycetes</taxon>
        <taxon>Dothideomycetes incertae sedis</taxon>
        <taxon>Botryosphaeriales</taxon>
        <taxon>Botryosphaeriaceae</taxon>
        <taxon>Botryosphaeria</taxon>
    </lineage>
</organism>
<evidence type="ECO:0000313" key="2">
    <source>
        <dbReference type="Proteomes" id="UP000572817"/>
    </source>
</evidence>